<organism evidence="4 5">
    <name type="scientific">Calothrix parasitica NIES-267</name>
    <dbReference type="NCBI Taxonomy" id="1973488"/>
    <lineage>
        <taxon>Bacteria</taxon>
        <taxon>Bacillati</taxon>
        <taxon>Cyanobacteriota</taxon>
        <taxon>Cyanophyceae</taxon>
        <taxon>Nostocales</taxon>
        <taxon>Calotrichaceae</taxon>
        <taxon>Calothrix</taxon>
    </lineage>
</organism>
<feature type="transmembrane region" description="Helical" evidence="2">
    <location>
        <begin position="858"/>
        <end position="876"/>
    </location>
</feature>
<dbReference type="OrthoDB" id="580957at2"/>
<reference evidence="4 5" key="1">
    <citation type="submission" date="2017-06" db="EMBL/GenBank/DDBJ databases">
        <title>Genome sequencing of cyanobaciteial culture collection at National Institute for Environmental Studies (NIES).</title>
        <authorList>
            <person name="Hirose Y."/>
            <person name="Shimura Y."/>
            <person name="Fujisawa T."/>
            <person name="Nakamura Y."/>
            <person name="Kawachi M."/>
        </authorList>
    </citation>
    <scope>NUCLEOTIDE SEQUENCE [LARGE SCALE GENOMIC DNA]</scope>
    <source>
        <strain evidence="4 5">NIES-267</strain>
    </source>
</reference>
<dbReference type="InterPro" id="IPR027417">
    <property type="entry name" value="P-loop_NTPase"/>
</dbReference>
<evidence type="ECO:0000259" key="3">
    <source>
        <dbReference type="SMART" id="SM01080"/>
    </source>
</evidence>
<dbReference type="InterPro" id="IPR007890">
    <property type="entry name" value="CHASE2"/>
</dbReference>
<protein>
    <submittedName>
        <fullName evidence="4">Putative Chase2 sensor protein</fullName>
    </submittedName>
</protein>
<name>A0A1Z4LTB4_9CYAN</name>
<feature type="coiled-coil region" evidence="1">
    <location>
        <begin position="427"/>
        <end position="454"/>
    </location>
</feature>
<dbReference type="Proteomes" id="UP000218418">
    <property type="component" value="Chromosome"/>
</dbReference>
<proteinExistence type="predicted"/>
<keyword evidence="5" id="KW-1185">Reference proteome</keyword>
<keyword evidence="2" id="KW-1133">Transmembrane helix</keyword>
<dbReference type="Pfam" id="PF14516">
    <property type="entry name" value="AAA_35"/>
    <property type="match status" value="1"/>
</dbReference>
<dbReference type="SMART" id="SM01080">
    <property type="entry name" value="CHASE2"/>
    <property type="match status" value="1"/>
</dbReference>
<keyword evidence="2" id="KW-0472">Membrane</keyword>
<dbReference type="Pfam" id="PF05226">
    <property type="entry name" value="CHASE2"/>
    <property type="match status" value="1"/>
</dbReference>
<dbReference type="EMBL" id="AP018227">
    <property type="protein sequence ID" value="BAY84308.1"/>
    <property type="molecule type" value="Genomic_DNA"/>
</dbReference>
<gene>
    <name evidence="4" type="ORF">NIES267_38040</name>
</gene>
<feature type="transmembrane region" description="Helical" evidence="2">
    <location>
        <begin position="801"/>
        <end position="819"/>
    </location>
</feature>
<accession>A0A1Z4LTB4</accession>
<evidence type="ECO:0000256" key="1">
    <source>
        <dbReference type="SAM" id="Coils"/>
    </source>
</evidence>
<evidence type="ECO:0000313" key="4">
    <source>
        <dbReference type="EMBL" id="BAY84308.1"/>
    </source>
</evidence>
<sequence length="930" mass="104900">MSQTQYQVGGSLSNDAPTYVEREADSQLYEALKRGEFCYVLNSRQMGKSSLLVRTKHRLESEGFRCTAVDVTGIGSENVTPEQWYKGIISQLYLGFNLFGKVNFKKWWKEQEDIPVLQRLNLFISDVILEQFPTEELFIFIDEIDSILSLPFSVDDFFALIRFCYNQRTINPDYNRITFAIFGVATPSDLIKNKKRTPFNIGKSIELNGFTLEQIHPLSKGLHNPIEKPDKAIEEVLNWTNGQPFLTQKLCQLLFEHAQESANKGVFFNPEKSIEKLVRSQVIENWESQDEPEHLRTISNRILSNEKLAGRLLGIYQRILLGEIIQSNNTSEKIELLLSGLVVNEQGIIKVKNRIYREIFNQQWVSQQLENLRPYSEKFNAWIDSQQHDNSKLLKGLALQQALSWADDKKLSDLDYRFLGASQAIVKQEVEDNLITANQELEKAEFALDAAKQAYKILADAKRIAKDKVKNLRLLKRWTIAISIGVAIFVISLRVSGLLQGMELTAWDRFFQASLQPIIEPRIAIITVDEPDIQKIGKYPLSDKVLAAALTNLKSYNPSMIGLALYRDLPVEPGHQELVKLFENTPNLIGIEKVVDSKVAPSKVLEKLDRIGFDDQILDEDGKVRRAFLSYQFSGDELKFSFAAKLALGYLLKEKGITFKPLPDNRYHIQLGKTVFKPLQGSDGSYIRAKTGGYQILLNYHGTRAQFQTFSITKLLANRIPPQALESRIVLIGATAESINDSFLTPYRSQSVEEIPKQNSSQSIKGVPKQMSGVTIHANIISQLLNAALDGKGFLQVWSEPVEWLWILLWSGIGAILAWKINSRSLIVVAAIFTIIGILGIGYLAFLQGLWIPTVPPVIAVIIAVIALPTITIGHLERNTLIQTVKILISISREKPAPGRIAIEYLKQGESKENLQLIEATLSQSGMGEE</sequence>
<dbReference type="SUPFAM" id="SSF52540">
    <property type="entry name" value="P-loop containing nucleoside triphosphate hydrolases"/>
    <property type="match status" value="1"/>
</dbReference>
<evidence type="ECO:0000256" key="2">
    <source>
        <dbReference type="SAM" id="Phobius"/>
    </source>
</evidence>
<keyword evidence="1" id="KW-0175">Coiled coil</keyword>
<feature type="domain" description="CHASE2" evidence="3">
    <location>
        <begin position="499"/>
        <end position="817"/>
    </location>
</feature>
<dbReference type="AlphaFoldDB" id="A0A1Z4LTB4"/>
<feature type="transmembrane region" description="Helical" evidence="2">
    <location>
        <begin position="826"/>
        <end position="846"/>
    </location>
</feature>
<evidence type="ECO:0000313" key="5">
    <source>
        <dbReference type="Proteomes" id="UP000218418"/>
    </source>
</evidence>
<keyword evidence="2" id="KW-0812">Transmembrane</keyword>
<dbReference type="Gene3D" id="3.40.50.300">
    <property type="entry name" value="P-loop containing nucleotide triphosphate hydrolases"/>
    <property type="match status" value="1"/>
</dbReference>